<dbReference type="GO" id="GO:0016491">
    <property type="term" value="F:oxidoreductase activity"/>
    <property type="evidence" value="ECO:0007669"/>
    <property type="project" value="UniProtKB-KW"/>
</dbReference>
<evidence type="ECO:0000256" key="2">
    <source>
        <dbReference type="ARBA" id="ARBA00022729"/>
    </source>
</evidence>
<name>A0A4R4TRG3_9ACTN</name>
<evidence type="ECO:0000313" key="9">
    <source>
        <dbReference type="Proteomes" id="UP000295345"/>
    </source>
</evidence>
<protein>
    <submittedName>
        <fullName evidence="8">DsbA family protein</fullName>
    </submittedName>
</protein>
<feature type="region of interest" description="Disordered" evidence="6">
    <location>
        <begin position="63"/>
        <end position="91"/>
    </location>
</feature>
<evidence type="ECO:0000256" key="3">
    <source>
        <dbReference type="ARBA" id="ARBA00023002"/>
    </source>
</evidence>
<dbReference type="RefSeq" id="WP_132816933.1">
    <property type="nucleotide sequence ID" value="NZ_SMKI01000046.1"/>
</dbReference>
<dbReference type="Gene3D" id="3.40.30.10">
    <property type="entry name" value="Glutaredoxin"/>
    <property type="match status" value="1"/>
</dbReference>
<evidence type="ECO:0000256" key="4">
    <source>
        <dbReference type="ARBA" id="ARBA00023157"/>
    </source>
</evidence>
<feature type="compositionally biased region" description="Low complexity" evidence="6">
    <location>
        <begin position="13"/>
        <end position="28"/>
    </location>
</feature>
<feature type="region of interest" description="Disordered" evidence="6">
    <location>
        <begin position="1"/>
        <end position="28"/>
    </location>
</feature>
<feature type="compositionally biased region" description="Basic residues" evidence="6">
    <location>
        <begin position="1"/>
        <end position="11"/>
    </location>
</feature>
<comment type="similarity">
    <text evidence="1">Belongs to the thioredoxin family. DsbA subfamily.</text>
</comment>
<dbReference type="InterPro" id="IPR036249">
    <property type="entry name" value="Thioredoxin-like_sf"/>
</dbReference>
<evidence type="ECO:0000256" key="6">
    <source>
        <dbReference type="SAM" id="MobiDB-lite"/>
    </source>
</evidence>
<dbReference type="PANTHER" id="PTHR13887:SF14">
    <property type="entry name" value="DISULFIDE BOND FORMATION PROTEIN D"/>
    <property type="match status" value="1"/>
</dbReference>
<dbReference type="Pfam" id="PF13462">
    <property type="entry name" value="Thioredoxin_4"/>
    <property type="match status" value="1"/>
</dbReference>
<dbReference type="SUPFAM" id="SSF52833">
    <property type="entry name" value="Thioredoxin-like"/>
    <property type="match status" value="1"/>
</dbReference>
<keyword evidence="3" id="KW-0560">Oxidoreductase</keyword>
<dbReference type="InterPro" id="IPR012336">
    <property type="entry name" value="Thioredoxin-like_fold"/>
</dbReference>
<feature type="compositionally biased region" description="Gly residues" evidence="6">
    <location>
        <begin position="63"/>
        <end position="74"/>
    </location>
</feature>
<dbReference type="OrthoDB" id="117402at2"/>
<reference evidence="8 9" key="1">
    <citation type="submission" date="2019-03" db="EMBL/GenBank/DDBJ databases">
        <title>Draft genome sequences of novel Actinobacteria.</title>
        <authorList>
            <person name="Sahin N."/>
            <person name="Ay H."/>
            <person name="Saygin H."/>
        </authorList>
    </citation>
    <scope>NUCLEOTIDE SEQUENCE [LARGE SCALE GENOMIC DNA]</scope>
    <source>
        <strain evidence="8 9">DSM 41900</strain>
    </source>
</reference>
<accession>A0A4R4TRG3</accession>
<dbReference type="Proteomes" id="UP000295345">
    <property type="component" value="Unassembled WGS sequence"/>
</dbReference>
<comment type="caution">
    <text evidence="8">The sequence shown here is derived from an EMBL/GenBank/DDBJ whole genome shotgun (WGS) entry which is preliminary data.</text>
</comment>
<sequence>MPVSRSRKPKNGRPASARPTAARPAAASRPAPVRFGVAILAALLVCALVIGAVAALGGGGGNGGSGSGGGGADGSGQDQSQNGSEENPAAALERRDADDPYALGEVDAPVVMLQYTDFQSAFDGSHARDTHDRLVQEFVDSGVLRIEFRQFPINGPESDAAARASWAAGQQGRFWEFYRLALGEEFHQNSGRFAEDRLPELAEQAGVPDVDRFLADMESDAATETLTRDSEEGLSLGASTAPSFLVNGRPLLGAQPLEQFEGAIQQAVDAADEAEAAGN</sequence>
<keyword evidence="9" id="KW-1185">Reference proteome</keyword>
<evidence type="ECO:0000256" key="1">
    <source>
        <dbReference type="ARBA" id="ARBA00005791"/>
    </source>
</evidence>
<keyword evidence="2" id="KW-0732">Signal</keyword>
<evidence type="ECO:0000256" key="5">
    <source>
        <dbReference type="ARBA" id="ARBA00023284"/>
    </source>
</evidence>
<evidence type="ECO:0000313" key="8">
    <source>
        <dbReference type="EMBL" id="TDC77793.1"/>
    </source>
</evidence>
<feature type="domain" description="Thioredoxin-like fold" evidence="7">
    <location>
        <begin position="100"/>
        <end position="265"/>
    </location>
</feature>
<keyword evidence="4" id="KW-1015">Disulfide bond</keyword>
<dbReference type="EMBL" id="SMKI01000046">
    <property type="protein sequence ID" value="TDC77793.1"/>
    <property type="molecule type" value="Genomic_DNA"/>
</dbReference>
<proteinExistence type="inferred from homology"/>
<gene>
    <name evidence="8" type="ORF">E1283_06530</name>
</gene>
<organism evidence="8 9">
    <name type="scientific">Streptomyces hainanensis</name>
    <dbReference type="NCBI Taxonomy" id="402648"/>
    <lineage>
        <taxon>Bacteria</taxon>
        <taxon>Bacillati</taxon>
        <taxon>Actinomycetota</taxon>
        <taxon>Actinomycetes</taxon>
        <taxon>Kitasatosporales</taxon>
        <taxon>Streptomycetaceae</taxon>
        <taxon>Streptomyces</taxon>
    </lineage>
</organism>
<dbReference type="PANTHER" id="PTHR13887">
    <property type="entry name" value="GLUTATHIONE S-TRANSFERASE KAPPA"/>
    <property type="match status" value="1"/>
</dbReference>
<feature type="compositionally biased region" description="Low complexity" evidence="6">
    <location>
        <begin position="75"/>
        <end position="84"/>
    </location>
</feature>
<keyword evidence="5" id="KW-0676">Redox-active center</keyword>
<evidence type="ECO:0000259" key="7">
    <source>
        <dbReference type="Pfam" id="PF13462"/>
    </source>
</evidence>
<dbReference type="AlphaFoldDB" id="A0A4R4TRG3"/>